<reference evidence="1 2" key="1">
    <citation type="submission" date="2018-10" db="EMBL/GenBank/DDBJ databases">
        <authorList>
            <consortium name="Pathogen Informatics"/>
        </authorList>
    </citation>
    <scope>NUCLEOTIDE SEQUENCE [LARGE SCALE GENOMIC DNA]</scope>
</reference>
<sequence>MDSTSKPVTTLNGAIIRESTAPAQETDMHHLASVAISASTSKPCVRVGVPVQSPMSRLQEEPPFFRQVQPVEGGLRSPNLIRDDNFLNHDNSENFVQADTETSYMSQLRSLAKIPASRLGKGGTGVADGDGQTSVFPPAFTVVLGGIPPNLAHRLFSSPNSTRIFSQPTTALPATPSAAAVIAAPPSPNKNGSLFLPANNVTVGNLPKPTTNPQSSVILPVSSTSHIVSVVADGVALPEVDESSSAVAELTSEETTVNMEQNEPFEEINDSIHISTA</sequence>
<proteinExistence type="predicted"/>
<dbReference type="WBParaSite" id="MCU_008787-RC">
    <property type="protein sequence ID" value="MCU_008787-RC"/>
    <property type="gene ID" value="MCU_008787"/>
</dbReference>
<dbReference type="WBParaSite" id="MCU_008787-RA">
    <property type="protein sequence ID" value="MCU_008787-RA"/>
    <property type="gene ID" value="MCU_008787"/>
</dbReference>
<evidence type="ECO:0000313" key="3">
    <source>
        <dbReference type="WBParaSite" id="MCU_008787-RA"/>
    </source>
</evidence>
<keyword evidence="2" id="KW-1185">Reference proteome</keyword>
<evidence type="ECO:0000313" key="2">
    <source>
        <dbReference type="Proteomes" id="UP000267029"/>
    </source>
</evidence>
<evidence type="ECO:0000313" key="5">
    <source>
        <dbReference type="WBParaSite" id="MCU_008787-RC"/>
    </source>
</evidence>
<dbReference type="WBParaSite" id="MCU_008787-RB">
    <property type="protein sequence ID" value="MCU_008787-RB"/>
    <property type="gene ID" value="MCU_008787"/>
</dbReference>
<gene>
    <name evidence="1" type="ORF">MCOS_LOCUS9412</name>
</gene>
<accession>A0A0R3UNM9</accession>
<organism evidence="5">
    <name type="scientific">Mesocestoides corti</name>
    <name type="common">Flatworm</name>
    <dbReference type="NCBI Taxonomy" id="53468"/>
    <lineage>
        <taxon>Eukaryota</taxon>
        <taxon>Metazoa</taxon>
        <taxon>Spiralia</taxon>
        <taxon>Lophotrochozoa</taxon>
        <taxon>Platyhelminthes</taxon>
        <taxon>Cestoda</taxon>
        <taxon>Eucestoda</taxon>
        <taxon>Cyclophyllidea</taxon>
        <taxon>Mesocestoididae</taxon>
        <taxon>Mesocestoides</taxon>
    </lineage>
</organism>
<evidence type="ECO:0000313" key="1">
    <source>
        <dbReference type="EMBL" id="VDD83409.1"/>
    </source>
</evidence>
<dbReference type="EMBL" id="UXSR01005717">
    <property type="protein sequence ID" value="VDD83409.1"/>
    <property type="molecule type" value="Genomic_DNA"/>
</dbReference>
<dbReference type="Proteomes" id="UP000267029">
    <property type="component" value="Unassembled WGS sequence"/>
</dbReference>
<protein>
    <submittedName>
        <fullName evidence="3 4">Flocculation protein FLO11-like</fullName>
    </submittedName>
</protein>
<name>A0A0R3UNM9_MESCO</name>
<dbReference type="OrthoDB" id="6251557at2759"/>
<reference evidence="3 4" key="2">
    <citation type="submission" date="2019-11" db="UniProtKB">
        <authorList>
            <consortium name="WormBaseParasite"/>
        </authorList>
    </citation>
    <scope>IDENTIFICATION</scope>
</reference>
<evidence type="ECO:0000313" key="4">
    <source>
        <dbReference type="WBParaSite" id="MCU_008787-RB"/>
    </source>
</evidence>
<dbReference type="AlphaFoldDB" id="A0A0R3UNM9"/>